<proteinExistence type="predicted"/>
<keyword evidence="5" id="KW-1185">Reference proteome</keyword>
<dbReference type="Gene3D" id="3.20.20.70">
    <property type="entry name" value="Aldolase class I"/>
    <property type="match status" value="1"/>
</dbReference>
<dbReference type="InterPro" id="IPR013785">
    <property type="entry name" value="Aldolase_TIM"/>
</dbReference>
<sequence length="364" mass="37037">MSDPQQSPSPITTNPPPLKSYLPWTKTPLIVNAPMAGFAGPSLATSVTLSGGLGMIGGVSSAPDIKSHLQQAAHILQTHQPSPLKSEQDPLPIGIGLLLFALDLSSILPVLAAAKPAVAWLFAAPELPAYAEWAAAIRAVSPATRIWIQVGDVASALTVARSASPDALCIQGADAGGHGYARGAGIISFVPEASDALGAAGKGGIPLLAAGGIVDGRGVAAALSLGAAGVVMGTRFLGSSEVAVHPAYRAAVLAARDGGKATVRSVVFDELRGPSVWPEGYDGRSLAVRSYVDFVEGVGIEEVRRLFGEAVEGEDKGFGVGLEGRAAIWAGTGVGLVNEVEGAGEILERIREEARGILGRLSAL</sequence>
<dbReference type="SUPFAM" id="SSF51412">
    <property type="entry name" value="Inosine monophosphate dehydrogenase (IMPDH)"/>
    <property type="match status" value="1"/>
</dbReference>
<dbReference type="GO" id="GO:0018580">
    <property type="term" value="F:nitronate monooxygenase activity"/>
    <property type="evidence" value="ECO:0007669"/>
    <property type="project" value="InterPro"/>
</dbReference>
<dbReference type="AlphaFoldDB" id="A0A9W4U684"/>
<dbReference type="OrthoDB" id="2349068at2759"/>
<evidence type="ECO:0000313" key="4">
    <source>
        <dbReference type="EMBL" id="CAI6300369.1"/>
    </source>
</evidence>
<organism evidence="4 5">
    <name type="scientific">Periconia digitata</name>
    <dbReference type="NCBI Taxonomy" id="1303443"/>
    <lineage>
        <taxon>Eukaryota</taxon>
        <taxon>Fungi</taxon>
        <taxon>Dikarya</taxon>
        <taxon>Ascomycota</taxon>
        <taxon>Pezizomycotina</taxon>
        <taxon>Dothideomycetes</taxon>
        <taxon>Pleosporomycetidae</taxon>
        <taxon>Pleosporales</taxon>
        <taxon>Massarineae</taxon>
        <taxon>Periconiaceae</taxon>
        <taxon>Periconia</taxon>
    </lineage>
</organism>
<accession>A0A9W4U684</accession>
<evidence type="ECO:0000256" key="1">
    <source>
        <dbReference type="ARBA" id="ARBA00022630"/>
    </source>
</evidence>
<name>A0A9W4U684_9PLEO</name>
<keyword evidence="2" id="KW-0288">FMN</keyword>
<evidence type="ECO:0000256" key="2">
    <source>
        <dbReference type="ARBA" id="ARBA00022643"/>
    </source>
</evidence>
<keyword evidence="1" id="KW-0285">Flavoprotein</keyword>
<protein>
    <recommendedName>
        <fullName evidence="6">Nitronate monooxygenase domain-containing protein</fullName>
    </recommendedName>
</protein>
<dbReference type="PANTHER" id="PTHR32332">
    <property type="entry name" value="2-NITROPROPANE DIOXYGENASE"/>
    <property type="match status" value="1"/>
</dbReference>
<gene>
    <name evidence="4" type="ORF">PDIGIT_LOCUS2812</name>
</gene>
<keyword evidence="3" id="KW-0560">Oxidoreductase</keyword>
<dbReference type="EMBL" id="CAOQHR010000002">
    <property type="protein sequence ID" value="CAI6300369.1"/>
    <property type="molecule type" value="Genomic_DNA"/>
</dbReference>
<dbReference type="Pfam" id="PF03060">
    <property type="entry name" value="NMO"/>
    <property type="match status" value="1"/>
</dbReference>
<dbReference type="Proteomes" id="UP001152607">
    <property type="component" value="Unassembled WGS sequence"/>
</dbReference>
<evidence type="ECO:0000256" key="3">
    <source>
        <dbReference type="ARBA" id="ARBA00023002"/>
    </source>
</evidence>
<evidence type="ECO:0000313" key="5">
    <source>
        <dbReference type="Proteomes" id="UP001152607"/>
    </source>
</evidence>
<dbReference type="PANTHER" id="PTHR32332:SF34">
    <property type="entry name" value="2-NITROPROPANE DIOXYGENASE FAMILY, PUTATIVE-RELATED"/>
    <property type="match status" value="1"/>
</dbReference>
<evidence type="ECO:0008006" key="6">
    <source>
        <dbReference type="Google" id="ProtNLM"/>
    </source>
</evidence>
<dbReference type="InterPro" id="IPR004136">
    <property type="entry name" value="NMO"/>
</dbReference>
<dbReference type="CDD" id="cd04730">
    <property type="entry name" value="NPD_like"/>
    <property type="match status" value="1"/>
</dbReference>
<reference evidence="4" key="1">
    <citation type="submission" date="2023-01" db="EMBL/GenBank/DDBJ databases">
        <authorList>
            <person name="Van Ghelder C."/>
            <person name="Rancurel C."/>
        </authorList>
    </citation>
    <scope>NUCLEOTIDE SEQUENCE</scope>
    <source>
        <strain evidence="4">CNCM I-4278</strain>
    </source>
</reference>
<comment type="caution">
    <text evidence="4">The sequence shown here is derived from an EMBL/GenBank/DDBJ whole genome shotgun (WGS) entry which is preliminary data.</text>
</comment>